<reference evidence="4" key="1">
    <citation type="submission" date="2016-01" db="EMBL/GenBank/DDBJ databases">
        <title>Complete genome of Planococcus rifietoensis type strain M8.</title>
        <authorList>
            <person name="See-Too W.S."/>
        </authorList>
    </citation>
    <scope>NUCLEOTIDE SEQUENCE [LARGE SCALE GENOMIC DNA]</scope>
    <source>
        <strain evidence="4">M8</strain>
    </source>
</reference>
<accession>A0A0U2XNU3</accession>
<keyword evidence="5" id="KW-1185">Reference proteome</keyword>
<evidence type="ECO:0000313" key="5">
    <source>
        <dbReference type="Proteomes" id="UP000067683"/>
    </source>
</evidence>
<evidence type="ECO:0000313" key="4">
    <source>
        <dbReference type="EMBL" id="ALS74771.1"/>
    </source>
</evidence>
<gene>
    <name evidence="4" type="ORF">AUC31_05835</name>
</gene>
<dbReference type="CDD" id="cd07041">
    <property type="entry name" value="STAS_RsbR_RsbS_like"/>
    <property type="match status" value="1"/>
</dbReference>
<feature type="domain" description="STAS" evidence="3">
    <location>
        <begin position="215"/>
        <end position="327"/>
    </location>
</feature>
<dbReference type="InterPro" id="IPR036513">
    <property type="entry name" value="STAS_dom_sf"/>
</dbReference>
<dbReference type="SUPFAM" id="SSF52091">
    <property type="entry name" value="SpoIIaa-like"/>
    <property type="match status" value="1"/>
</dbReference>
<dbReference type="PROSITE" id="PS50801">
    <property type="entry name" value="STAS"/>
    <property type="match status" value="1"/>
</dbReference>
<dbReference type="OrthoDB" id="2717092at2"/>
<dbReference type="PANTHER" id="PTHR33745">
    <property type="entry name" value="RSBT ANTAGONIST PROTEIN RSBS-RELATED"/>
    <property type="match status" value="1"/>
</dbReference>
<sequence length="340" mass="38824">MKKEITVGAAELKWDLETGEVLFDGGDVVFFWTSAMETFFDTIREISGTEATDLVLETTGFRQGIVVGEGFRELKNIDASNVVEWISNTYAPAGWGKVEIVEMDIEQYTFTMHIQDDWEFKMNQLNRKGTKGIFVPSHYAGVLTGLFGQNFWYRTIRYQNDEQPYSIVEYYPSDVNVQQNIRELARRQEGQQIRQLEEMVDEKTEMLRKLVRELSSPVIPVLEGIIVVPMIGSYDEDRTEDLINNTLNELPRHKAEFLLLDLTGLNRHISEHTAQLIDKLAAAARLLGTETILVGVSPELAMIITRTMQDLSKFETLQSLQHGIYYALGRSGRSISQKNK</sequence>
<keyword evidence="1" id="KW-0597">Phosphoprotein</keyword>
<evidence type="ECO:0000259" key="3">
    <source>
        <dbReference type="PROSITE" id="PS50801"/>
    </source>
</evidence>
<protein>
    <submittedName>
        <fullName evidence="4">Anti-anti-sigma factor</fullName>
    </submittedName>
</protein>
<evidence type="ECO:0000256" key="2">
    <source>
        <dbReference type="SAM" id="Coils"/>
    </source>
</evidence>
<evidence type="ECO:0000256" key="1">
    <source>
        <dbReference type="ARBA" id="ARBA00022553"/>
    </source>
</evidence>
<dbReference type="PANTHER" id="PTHR33745:SF3">
    <property type="entry name" value="RSBT CO-ANTAGONIST PROTEIN RSBRC"/>
    <property type="match status" value="1"/>
</dbReference>
<dbReference type="Gene3D" id="3.30.750.24">
    <property type="entry name" value="STAS domain"/>
    <property type="match status" value="1"/>
</dbReference>
<dbReference type="InterPro" id="IPR051932">
    <property type="entry name" value="Bact_StressResp_Reg"/>
</dbReference>
<feature type="coiled-coil region" evidence="2">
    <location>
        <begin position="186"/>
        <end position="213"/>
    </location>
</feature>
<dbReference type="RefSeq" id="WP_058381478.1">
    <property type="nucleotide sequence ID" value="NZ_CP013659.2"/>
</dbReference>
<name>A0A0U2XNU3_9BACL</name>
<dbReference type="Pfam" id="PF01740">
    <property type="entry name" value="STAS"/>
    <property type="match status" value="1"/>
</dbReference>
<dbReference type="KEGG" id="prt:AUC31_05835"/>
<dbReference type="Proteomes" id="UP000067683">
    <property type="component" value="Chromosome"/>
</dbReference>
<keyword evidence="2" id="KW-0175">Coiled coil</keyword>
<proteinExistence type="predicted"/>
<organism evidence="4 5">
    <name type="scientific">Planococcus rifietoensis</name>
    <dbReference type="NCBI Taxonomy" id="200991"/>
    <lineage>
        <taxon>Bacteria</taxon>
        <taxon>Bacillati</taxon>
        <taxon>Bacillota</taxon>
        <taxon>Bacilli</taxon>
        <taxon>Bacillales</taxon>
        <taxon>Caryophanaceae</taxon>
        <taxon>Planococcus</taxon>
    </lineage>
</organism>
<dbReference type="InterPro" id="IPR002645">
    <property type="entry name" value="STAS_dom"/>
</dbReference>
<dbReference type="EMBL" id="CP013659">
    <property type="protein sequence ID" value="ALS74771.1"/>
    <property type="molecule type" value="Genomic_DNA"/>
</dbReference>
<dbReference type="STRING" id="200991.AUC31_05835"/>
<dbReference type="AlphaFoldDB" id="A0A0U2XNU3"/>